<reference evidence="5" key="1">
    <citation type="journal article" date="2006" name="Science">
        <title>Ancient noncoding elements conserved in the human genome.</title>
        <authorList>
            <person name="Venkatesh B."/>
            <person name="Kirkness E.F."/>
            <person name="Loh Y.H."/>
            <person name="Halpern A.L."/>
            <person name="Lee A.P."/>
            <person name="Johnson J."/>
            <person name="Dandona N."/>
            <person name="Viswanathan L.D."/>
            <person name="Tay A."/>
            <person name="Venter J.C."/>
            <person name="Strausberg R.L."/>
            <person name="Brenner S."/>
        </authorList>
    </citation>
    <scope>NUCLEOTIDE SEQUENCE [LARGE SCALE GENOMIC DNA]</scope>
</reference>
<evidence type="ECO:0000256" key="2">
    <source>
        <dbReference type="ARBA" id="ARBA00022737"/>
    </source>
</evidence>
<gene>
    <name evidence="4" type="primary">LOC121848517</name>
</gene>
<dbReference type="GO" id="GO:0002088">
    <property type="term" value="P:lens development in camera-type eye"/>
    <property type="evidence" value="ECO:0007669"/>
    <property type="project" value="TreeGrafter"/>
</dbReference>
<name>A0A4W3GLU6_CALMI</name>
<organism evidence="4 5">
    <name type="scientific">Callorhinchus milii</name>
    <name type="common">Ghost shark</name>
    <dbReference type="NCBI Taxonomy" id="7868"/>
    <lineage>
        <taxon>Eukaryota</taxon>
        <taxon>Metazoa</taxon>
        <taxon>Chordata</taxon>
        <taxon>Craniata</taxon>
        <taxon>Vertebrata</taxon>
        <taxon>Chondrichthyes</taxon>
        <taxon>Holocephali</taxon>
        <taxon>Chimaeriformes</taxon>
        <taxon>Callorhinchidae</taxon>
        <taxon>Callorhinchus</taxon>
    </lineage>
</organism>
<dbReference type="Gene3D" id="2.60.20.10">
    <property type="entry name" value="Crystallins"/>
    <property type="match status" value="2"/>
</dbReference>
<dbReference type="InterPro" id="IPR011024">
    <property type="entry name" value="G_crystallin-like"/>
</dbReference>
<comment type="similarity">
    <text evidence="1">Belongs to the beta/gamma-crystallin family.</text>
</comment>
<proteinExistence type="inferred from homology"/>
<reference evidence="5" key="3">
    <citation type="journal article" date="2014" name="Nature">
        <title>Elephant shark genome provides unique insights into gnathostome evolution.</title>
        <authorList>
            <consortium name="International Elephant Shark Genome Sequencing Consortium"/>
            <person name="Venkatesh B."/>
            <person name="Lee A.P."/>
            <person name="Ravi V."/>
            <person name="Maurya A.K."/>
            <person name="Lian M.M."/>
            <person name="Swann J.B."/>
            <person name="Ohta Y."/>
            <person name="Flajnik M.F."/>
            <person name="Sutoh Y."/>
            <person name="Kasahara M."/>
            <person name="Hoon S."/>
            <person name="Gangu V."/>
            <person name="Roy S.W."/>
            <person name="Irimia M."/>
            <person name="Korzh V."/>
            <person name="Kondrychyn I."/>
            <person name="Lim Z.W."/>
            <person name="Tay B.H."/>
            <person name="Tohari S."/>
            <person name="Kong K.W."/>
            <person name="Ho S."/>
            <person name="Lorente-Galdos B."/>
            <person name="Quilez J."/>
            <person name="Marques-Bonet T."/>
            <person name="Raney B.J."/>
            <person name="Ingham P.W."/>
            <person name="Tay A."/>
            <person name="Hillier L.W."/>
            <person name="Minx P."/>
            <person name="Boehm T."/>
            <person name="Wilson R.K."/>
            <person name="Brenner S."/>
            <person name="Warren W.C."/>
        </authorList>
    </citation>
    <scope>NUCLEOTIDE SEQUENCE [LARGE SCALE GENOMIC DNA]</scope>
</reference>
<dbReference type="Ensembl" id="ENSCMIT00000004214.1">
    <property type="protein sequence ID" value="ENSCMIP00000004062.1"/>
    <property type="gene ID" value="ENSCMIG00000002438.1"/>
</dbReference>
<dbReference type="CDD" id="cd20230">
    <property type="entry name" value="PFM_EP37-like"/>
    <property type="match status" value="1"/>
</dbReference>
<reference evidence="5" key="2">
    <citation type="journal article" date="2007" name="PLoS Biol.">
        <title>Survey sequencing and comparative analysis of the elephant shark (Callorhinchus milii) genome.</title>
        <authorList>
            <person name="Venkatesh B."/>
            <person name="Kirkness E.F."/>
            <person name="Loh Y.H."/>
            <person name="Halpern A.L."/>
            <person name="Lee A.P."/>
            <person name="Johnson J."/>
            <person name="Dandona N."/>
            <person name="Viswanathan L.D."/>
            <person name="Tay A."/>
            <person name="Venter J.C."/>
            <person name="Strausberg R.L."/>
            <person name="Brenner S."/>
        </authorList>
    </citation>
    <scope>NUCLEOTIDE SEQUENCE [LARGE SCALE GENOMIC DNA]</scope>
</reference>
<dbReference type="GeneTree" id="ENSGT00420000030545"/>
<feature type="domain" description="Beta/gamma crystallin 'Greek key'" evidence="3">
    <location>
        <begin position="2"/>
        <end position="42"/>
    </location>
</feature>
<keyword evidence="5" id="KW-1185">Reference proteome</keyword>
<evidence type="ECO:0000313" key="4">
    <source>
        <dbReference type="Ensembl" id="ENSCMIP00000004062.1"/>
    </source>
</evidence>
<dbReference type="Pfam" id="PF00030">
    <property type="entry name" value="Crystall"/>
    <property type="match status" value="2"/>
</dbReference>
<dbReference type="GO" id="GO:0007601">
    <property type="term" value="P:visual perception"/>
    <property type="evidence" value="ECO:0007669"/>
    <property type="project" value="TreeGrafter"/>
</dbReference>
<accession>A0A4W3GLU6</accession>
<evidence type="ECO:0000313" key="5">
    <source>
        <dbReference type="Proteomes" id="UP000314986"/>
    </source>
</evidence>
<feature type="domain" description="Beta/gamma crystallin 'Greek key'" evidence="3">
    <location>
        <begin position="43"/>
        <end position="82"/>
    </location>
</feature>
<reference evidence="4" key="4">
    <citation type="submission" date="2025-08" db="UniProtKB">
        <authorList>
            <consortium name="Ensembl"/>
        </authorList>
    </citation>
    <scope>IDENTIFICATION</scope>
</reference>
<dbReference type="SMART" id="SM00247">
    <property type="entry name" value="XTALbg"/>
    <property type="match status" value="2"/>
</dbReference>
<dbReference type="PROSITE" id="PS50915">
    <property type="entry name" value="CRYSTALLIN_BETA_GAMMA"/>
    <property type="match status" value="3"/>
</dbReference>
<keyword evidence="2" id="KW-0677">Repeat</keyword>
<feature type="domain" description="Beta/gamma crystallin 'Greek key'" evidence="3">
    <location>
        <begin position="128"/>
        <end position="170"/>
    </location>
</feature>
<evidence type="ECO:0000259" key="3">
    <source>
        <dbReference type="PROSITE" id="PS50915"/>
    </source>
</evidence>
<dbReference type="SUPFAM" id="SSF56973">
    <property type="entry name" value="Aerolisin/ETX pore-forming domain"/>
    <property type="match status" value="1"/>
</dbReference>
<dbReference type="InterPro" id="IPR050252">
    <property type="entry name" value="Beta/Gamma-Crystallin"/>
</dbReference>
<dbReference type="PANTHER" id="PTHR11818">
    <property type="entry name" value="BETA/GAMMA CRYSTALLIN"/>
    <property type="match status" value="1"/>
</dbReference>
<dbReference type="InterPro" id="IPR001064">
    <property type="entry name" value="Beta/gamma_crystallin"/>
</dbReference>
<evidence type="ECO:0000256" key="1">
    <source>
        <dbReference type="ARBA" id="ARBA00009646"/>
    </source>
</evidence>
<dbReference type="GO" id="GO:0005212">
    <property type="term" value="F:structural constituent of eye lens"/>
    <property type="evidence" value="ECO:0007669"/>
    <property type="project" value="TreeGrafter"/>
</dbReference>
<dbReference type="Gene3D" id="2.170.15.10">
    <property type="entry name" value="Proaerolysin, chain A, domain 3"/>
    <property type="match status" value="1"/>
</dbReference>
<protein>
    <recommendedName>
        <fullName evidence="3">Beta/gamma crystallin 'Greek key' domain-containing protein</fullName>
    </recommendedName>
</protein>
<dbReference type="PANTHER" id="PTHR11818:SF103">
    <property type="entry name" value="BETA_GAMMA CRYSTALLIN 'GREEK KEY' DOMAIN-CONTAINING PROTEIN"/>
    <property type="match status" value="1"/>
</dbReference>
<dbReference type="AlphaFoldDB" id="A0A4W3GLU6"/>
<dbReference type="Proteomes" id="UP000314986">
    <property type="component" value="Unassembled WGS sequence"/>
</dbReference>
<sequence length="346" mass="39496">MNKLVVYEHPDFKGLSQEFTDDVHDLVALSFDNTISSLEVFGQPWILYEHQFYRGNVRVYEEGRYNFTKGFNDVISSMKLIQDNLSNPRIILYEHINYQGISRTFTQETNLTFGDMNDKASSHVVQGGVWVLYEHPNCEGHRIVAKKGECVPDYRSLNFNDRVSHIRPLKSGKPTIKKVTILWDEAKTESKQQTIDEIISENQTPHEQAFTAGQSISKEVTISQSLTFSQSSQITLGSTFKISSGVDMFGIQADMSLELKMELQLGFQVEKGKAESKTTTIKREFTLPAKVPPKTRLKIRVVQEQVTYDLPVEMEVWIGSEMKREMANLRCNDGSKITLNYSSDQL</sequence>
<reference evidence="4" key="5">
    <citation type="submission" date="2025-09" db="UniProtKB">
        <authorList>
            <consortium name="Ensembl"/>
        </authorList>
    </citation>
    <scope>IDENTIFICATION</scope>
</reference>
<dbReference type="InParanoid" id="A0A4W3GLU6"/>
<dbReference type="SUPFAM" id="SSF49695">
    <property type="entry name" value="gamma-Crystallin-like"/>
    <property type="match status" value="1"/>
</dbReference>